<reference evidence="2 3" key="1">
    <citation type="submission" date="2013-10" db="EMBL/GenBank/DDBJ databases">
        <authorList>
            <consortium name="International Citrus Genome Consortium"/>
            <person name="Jenkins J."/>
            <person name="Schmutz J."/>
            <person name="Prochnik S."/>
            <person name="Rokhsar D."/>
            <person name="Gmitter F."/>
            <person name="Ollitrault P."/>
            <person name="Machado M."/>
            <person name="Talon M."/>
            <person name="Wincker P."/>
            <person name="Jaillon O."/>
            <person name="Morgante M."/>
        </authorList>
    </citation>
    <scope>NUCLEOTIDE SEQUENCE</scope>
    <source>
        <strain evidence="3">cv. Clemenules</strain>
    </source>
</reference>
<gene>
    <name evidence="2" type="ORF">CICLE_v10023790mg</name>
</gene>
<dbReference type="KEGG" id="cic:CICLE_v10023790mg"/>
<feature type="transmembrane region" description="Helical" evidence="1">
    <location>
        <begin position="22"/>
        <end position="44"/>
    </location>
</feature>
<evidence type="ECO:0000256" key="1">
    <source>
        <dbReference type="SAM" id="Phobius"/>
    </source>
</evidence>
<dbReference type="Gramene" id="ESR55468">
    <property type="protein sequence ID" value="ESR55468"/>
    <property type="gene ID" value="CICLE_v10023790mg"/>
</dbReference>
<protein>
    <submittedName>
        <fullName evidence="2">Uncharacterized protein</fullName>
    </submittedName>
</protein>
<keyword evidence="1" id="KW-1133">Transmembrane helix</keyword>
<evidence type="ECO:0000313" key="2">
    <source>
        <dbReference type="EMBL" id="ESR55468.1"/>
    </source>
</evidence>
<organism evidence="2 3">
    <name type="scientific">Citrus clementina</name>
    <name type="common">Clementine</name>
    <name type="synonym">Citrus deliciosa x Citrus sinensis</name>
    <dbReference type="NCBI Taxonomy" id="85681"/>
    <lineage>
        <taxon>Eukaryota</taxon>
        <taxon>Viridiplantae</taxon>
        <taxon>Streptophyta</taxon>
        <taxon>Embryophyta</taxon>
        <taxon>Tracheophyta</taxon>
        <taxon>Spermatophyta</taxon>
        <taxon>Magnoliopsida</taxon>
        <taxon>eudicotyledons</taxon>
        <taxon>Gunneridae</taxon>
        <taxon>Pentapetalae</taxon>
        <taxon>rosids</taxon>
        <taxon>malvids</taxon>
        <taxon>Sapindales</taxon>
        <taxon>Rutaceae</taxon>
        <taxon>Aurantioideae</taxon>
        <taxon>Citrus</taxon>
    </lineage>
</organism>
<sequence length="134" mass="15252">PKIVTVHQPLVARRPLVGRRPLVASLLFSLCHCVYVTLSLFLHLHSIHFVRGRRFLFLFCNRLATGCIMEIGEKINGNGYCECKSKEKFCWQDSGGFCPQLFLFSCSVCMIDNNENKKLLVIILLASGTYMHKT</sequence>
<proteinExistence type="predicted"/>
<keyword evidence="3" id="KW-1185">Reference proteome</keyword>
<feature type="non-terminal residue" evidence="2">
    <location>
        <position position="1"/>
    </location>
</feature>
<dbReference type="InParanoid" id="V4T5D7"/>
<evidence type="ECO:0000313" key="3">
    <source>
        <dbReference type="Proteomes" id="UP000030687"/>
    </source>
</evidence>
<keyword evidence="1" id="KW-0812">Transmembrane</keyword>
<keyword evidence="1" id="KW-0472">Membrane</keyword>
<dbReference type="EMBL" id="KI536661">
    <property type="protein sequence ID" value="ESR55468.1"/>
    <property type="molecule type" value="Genomic_DNA"/>
</dbReference>
<name>V4T5D7_CITCL</name>
<dbReference type="Proteomes" id="UP000030687">
    <property type="component" value="Unassembled WGS sequence"/>
</dbReference>
<dbReference type="AlphaFoldDB" id="V4T5D7"/>
<accession>V4T5D7</accession>